<proteinExistence type="predicted"/>
<dbReference type="EMBL" id="HACM01004505">
    <property type="protein sequence ID" value="CRZ04947.1"/>
    <property type="molecule type" value="Transcribed_RNA"/>
</dbReference>
<feature type="non-terminal residue" evidence="2">
    <location>
        <position position="1"/>
    </location>
</feature>
<feature type="compositionally biased region" description="Polar residues" evidence="1">
    <location>
        <begin position="103"/>
        <end position="122"/>
    </location>
</feature>
<accession>A0A0H5QTA8</accession>
<organism evidence="2">
    <name type="scientific">Spongospora subterranea</name>
    <dbReference type="NCBI Taxonomy" id="70186"/>
    <lineage>
        <taxon>Eukaryota</taxon>
        <taxon>Sar</taxon>
        <taxon>Rhizaria</taxon>
        <taxon>Endomyxa</taxon>
        <taxon>Phytomyxea</taxon>
        <taxon>Plasmodiophorida</taxon>
        <taxon>Plasmodiophoridae</taxon>
        <taxon>Spongospora</taxon>
    </lineage>
</organism>
<name>A0A0H5QTA8_9EUKA</name>
<sequence>RKQAGRNTYQRHQWNPTNRRFINKGYLSEKVILPDKVITNDNPFEALTEEGDDHIPVNNTNITSISKAQGINKQGVIFENQMSTKEWISSSFHSHGKEKQATLPASITSNTVDENQRKSAVNNGEKYK</sequence>
<evidence type="ECO:0000256" key="1">
    <source>
        <dbReference type="SAM" id="MobiDB-lite"/>
    </source>
</evidence>
<protein>
    <submittedName>
        <fullName evidence="2">Uncharacterized protein</fullName>
    </submittedName>
</protein>
<feature type="region of interest" description="Disordered" evidence="1">
    <location>
        <begin position="91"/>
        <end position="128"/>
    </location>
</feature>
<evidence type="ECO:0000313" key="2">
    <source>
        <dbReference type="EMBL" id="CRZ04947.1"/>
    </source>
</evidence>
<dbReference type="AlphaFoldDB" id="A0A0H5QTA8"/>
<reference evidence="2" key="1">
    <citation type="submission" date="2015-04" db="EMBL/GenBank/DDBJ databases">
        <title>The genome sequence of the plant pathogenic Rhizarian Plasmodiophora brassicae reveals insights in its biotrophic life cycle and the origin of chitin synthesis.</title>
        <authorList>
            <person name="Schwelm A."/>
            <person name="Fogelqvist J."/>
            <person name="Knaust A."/>
            <person name="Julke S."/>
            <person name="Lilja T."/>
            <person name="Dhandapani V."/>
            <person name="Bonilla-Rosso G."/>
            <person name="Karlsson M."/>
            <person name="Shevchenko A."/>
            <person name="Choi S.R."/>
            <person name="Kim H.G."/>
            <person name="Park J.Y."/>
            <person name="Lim Y.P."/>
            <person name="Ludwig-Muller J."/>
            <person name="Dixelius C."/>
        </authorList>
    </citation>
    <scope>NUCLEOTIDE SEQUENCE</scope>
    <source>
        <tissue evidence="2">Potato root galls</tissue>
    </source>
</reference>